<feature type="region of interest" description="Disordered" evidence="7">
    <location>
        <begin position="595"/>
        <end position="628"/>
    </location>
</feature>
<feature type="region of interest" description="Disordered" evidence="7">
    <location>
        <begin position="166"/>
        <end position="187"/>
    </location>
</feature>
<dbReference type="InterPro" id="IPR012501">
    <property type="entry name" value="Vps54_C"/>
</dbReference>
<dbReference type="GO" id="GO:0005829">
    <property type="term" value="C:cytosol"/>
    <property type="evidence" value="ECO:0007669"/>
    <property type="project" value="GOC"/>
</dbReference>
<evidence type="ECO:0000256" key="5">
    <source>
        <dbReference type="ARBA" id="ARBA00023034"/>
    </source>
</evidence>
<dbReference type="GO" id="GO:0015031">
    <property type="term" value="P:protein transport"/>
    <property type="evidence" value="ECO:0007669"/>
    <property type="project" value="UniProtKB-KW"/>
</dbReference>
<dbReference type="PANTHER" id="PTHR12965:SF0">
    <property type="entry name" value="VACUOLAR PROTEIN SORTING-ASSOCIATED PROTEIN 54"/>
    <property type="match status" value="1"/>
</dbReference>
<evidence type="ECO:0000256" key="4">
    <source>
        <dbReference type="ARBA" id="ARBA00022927"/>
    </source>
</evidence>
<reference evidence="9" key="1">
    <citation type="submission" date="2020-04" db="EMBL/GenBank/DDBJ databases">
        <authorList>
            <person name="Neveu A P."/>
        </authorList>
    </citation>
    <scope>NUCLEOTIDE SEQUENCE</scope>
    <source>
        <tissue evidence="9">Whole embryo</tissue>
    </source>
</reference>
<evidence type="ECO:0000256" key="2">
    <source>
        <dbReference type="ARBA" id="ARBA00009150"/>
    </source>
</evidence>
<comment type="similarity">
    <text evidence="2">Belongs to the VPS54 family.</text>
</comment>
<organism evidence="9">
    <name type="scientific">Phallusia mammillata</name>
    <dbReference type="NCBI Taxonomy" id="59560"/>
    <lineage>
        <taxon>Eukaryota</taxon>
        <taxon>Metazoa</taxon>
        <taxon>Chordata</taxon>
        <taxon>Tunicata</taxon>
        <taxon>Ascidiacea</taxon>
        <taxon>Phlebobranchia</taxon>
        <taxon>Ascidiidae</taxon>
        <taxon>Phallusia</taxon>
    </lineage>
</organism>
<sequence>MFVMERKHDNEEPDSTLRVWKVHDAKVNLAALLNDPRKARRDYDLFTKTWGESFKDISPGSLQRSKWVPNVVRGHFESYLDTTSDRVLRHDSQSLKSIKTSSNVDHAGNISATYNGSRKKSAIKSAITAQHEREAILKTRAALDALPRIFLRSDFAMESPQIFGAVLNSTETPEPKNETSNNDKSYLKREVSSSKLLQEKLSHYLDMVEMAIVRQISLRSDAFFKAMSSHDQLHEYLTSTQNCVKNLLTKVKEVDRNIVQNSLQVVNLHHTLRNSEVLLERLHMVVTVHQTQPTIQLLLSTSEYAGSLDLIRTTQEVLHQELAGLHCFRHLSSQLTEMERVIGHMMQQEIAECLTFEIQRPIDEGHLCSEPHRISAVTLGLLRQGRFDFLEGFRGEIEQAVKYLIKEAVTDSVKSLPSRCDDPTGLLDDREEKQETLASRMRMLIFADWIILLDKIFLQLLTLLRRVKTILGIIGNVASEALSHGDIICVQHHKLKRKTDKSTNLHKEASSNKTNPFDDSTSESEQTNPFLNSADEESSNPFLVESPVKVSSRLKRGRLESRNAESSNPFVDDVDDMYGLASYEDELLTSAADSYLAPPTPLPEGNLQNGFQSDDNPSGCQGDLDKETESDVTSSYLGEVMTQEEQDNFTRMLRDMLCWTCDFQQDRCVKVLIAKGKDSSLDKLSSSDFLLLAKSVKHFTTESESIVQRDSGGKTNDCLTDERHLSLNGALKGALKTQASRFVSRFHEERRNKLSLILDNEVWKQAEVPTELSQLVQNLVDGKINQPERQESEEQENRSSEFLQLDGEQYIVVGTVLILLKMVSEYCKCSDDLPSSTSDLVHRLRDLLTLFNSRTCQLVLGAGALQLVGLKTITTKNLALASRCLQLILHCLPSIRSHFEVKIMKQSNLQSSSATGNGNLPPKHKSVLRHFDHVTKDYQDHVTEIEKKFVSIVSGVFDRQLAKWEVKAPVPSSSFRGICKQLTKFHDTVSALLPQDQIRNIVLTLNDELKFRVRKVLQRLNVRCDGGPQHGLVTSDLNFYETNVKNLVGIGKIDLKLSSVWS</sequence>
<dbReference type="InterPro" id="IPR039745">
    <property type="entry name" value="Vps54"/>
</dbReference>
<dbReference type="Pfam" id="PF07928">
    <property type="entry name" value="Vps54"/>
    <property type="match status" value="1"/>
</dbReference>
<dbReference type="Gene3D" id="1.20.1280.130">
    <property type="match status" value="1"/>
</dbReference>
<dbReference type="GO" id="GO:0006896">
    <property type="term" value="P:Golgi to vacuole transport"/>
    <property type="evidence" value="ECO:0007669"/>
    <property type="project" value="TreeGrafter"/>
</dbReference>
<keyword evidence="4" id="KW-0653">Protein transport</keyword>
<comment type="subcellular location">
    <subcellularLocation>
        <location evidence="1">Golgi apparatus</location>
        <location evidence="1">trans-Golgi network</location>
    </subcellularLocation>
</comment>
<dbReference type="EMBL" id="LR791787">
    <property type="protein sequence ID" value="CAB3267649.1"/>
    <property type="molecule type" value="mRNA"/>
</dbReference>
<dbReference type="GO" id="GO:0019905">
    <property type="term" value="F:syntaxin binding"/>
    <property type="evidence" value="ECO:0007669"/>
    <property type="project" value="TreeGrafter"/>
</dbReference>
<keyword evidence="3" id="KW-0813">Transport</keyword>
<evidence type="ECO:0000256" key="7">
    <source>
        <dbReference type="SAM" id="MobiDB-lite"/>
    </source>
</evidence>
<name>A0A6F9DWY4_9ASCI</name>
<dbReference type="Gene3D" id="6.10.250.860">
    <property type="match status" value="1"/>
</dbReference>
<feature type="compositionally biased region" description="Polar residues" evidence="7">
    <location>
        <begin position="167"/>
        <end position="184"/>
    </location>
</feature>
<evidence type="ECO:0000259" key="8">
    <source>
        <dbReference type="Pfam" id="PF07928"/>
    </source>
</evidence>
<evidence type="ECO:0000256" key="1">
    <source>
        <dbReference type="ARBA" id="ARBA00004601"/>
    </source>
</evidence>
<feature type="domain" description="Vacuolar protein sorting-associated protein 54 C-terminal" evidence="8">
    <location>
        <begin position="808"/>
        <end position="954"/>
    </location>
</feature>
<dbReference type="AlphaFoldDB" id="A0A6F9DWY4"/>
<dbReference type="GO" id="GO:0000938">
    <property type="term" value="C:GARP complex"/>
    <property type="evidence" value="ECO:0007669"/>
    <property type="project" value="InterPro"/>
</dbReference>
<keyword evidence="6" id="KW-0175">Coiled coil</keyword>
<proteinExistence type="evidence at transcript level"/>
<dbReference type="PANTHER" id="PTHR12965">
    <property type="entry name" value="VACUOLAR PROTEIN SORTING 54"/>
    <property type="match status" value="1"/>
</dbReference>
<evidence type="ECO:0000256" key="3">
    <source>
        <dbReference type="ARBA" id="ARBA00022448"/>
    </source>
</evidence>
<dbReference type="GO" id="GO:0042147">
    <property type="term" value="P:retrograde transport, endosome to Golgi"/>
    <property type="evidence" value="ECO:0007669"/>
    <property type="project" value="InterPro"/>
</dbReference>
<feature type="compositionally biased region" description="Polar residues" evidence="7">
    <location>
        <begin position="606"/>
        <end position="619"/>
    </location>
</feature>
<feature type="region of interest" description="Disordered" evidence="7">
    <location>
        <begin position="499"/>
        <end position="543"/>
    </location>
</feature>
<keyword evidence="5" id="KW-0333">Golgi apparatus</keyword>
<accession>A0A6F9DWY4</accession>
<gene>
    <name evidence="9" type="primary">Vps54</name>
</gene>
<evidence type="ECO:0000313" key="9">
    <source>
        <dbReference type="EMBL" id="CAB3267649.1"/>
    </source>
</evidence>
<evidence type="ECO:0000256" key="6">
    <source>
        <dbReference type="ARBA" id="ARBA00023054"/>
    </source>
</evidence>
<feature type="compositionally biased region" description="Basic and acidic residues" evidence="7">
    <location>
        <begin position="500"/>
        <end position="510"/>
    </location>
</feature>
<protein>
    <submittedName>
        <fullName evidence="9">Vacuolar protein sorting-associated protein 54</fullName>
    </submittedName>
</protein>
<feature type="compositionally biased region" description="Polar residues" evidence="7">
    <location>
        <begin position="511"/>
        <end position="531"/>
    </location>
</feature>